<dbReference type="UniPathway" id="UPA00143"/>
<keyword evidence="5" id="KW-0863">Zinc-finger</keyword>
<comment type="subcellular location">
    <subcellularLocation>
        <location evidence="5">Cytoplasm</location>
    </subcellularLocation>
</comment>
<dbReference type="InterPro" id="IPR039398">
    <property type="entry name" value="Deltex_fam"/>
</dbReference>
<comment type="pathway">
    <text evidence="2 5">Protein modification; protein ubiquitination.</text>
</comment>
<reference evidence="8" key="1">
    <citation type="submission" date="2025-08" db="UniProtKB">
        <authorList>
            <consortium name="RefSeq"/>
        </authorList>
    </citation>
    <scope>IDENTIFICATION</scope>
    <source>
        <tissue evidence="8">Gonad</tissue>
    </source>
</reference>
<dbReference type="CDD" id="cd09633">
    <property type="entry name" value="Deltex_C"/>
    <property type="match status" value="1"/>
</dbReference>
<keyword evidence="3 5" id="KW-0808">Transferase</keyword>
<protein>
    <recommendedName>
        <fullName evidence="5">E3 ubiquitin-protein ligase</fullName>
        <ecNumber evidence="5">2.3.2.27</ecNumber>
    </recommendedName>
</protein>
<evidence type="ECO:0000256" key="2">
    <source>
        <dbReference type="ARBA" id="ARBA00004906"/>
    </source>
</evidence>
<evidence type="ECO:0000256" key="5">
    <source>
        <dbReference type="RuleBase" id="RU367105"/>
    </source>
</evidence>
<evidence type="ECO:0000313" key="7">
    <source>
        <dbReference type="Proteomes" id="UP000515135"/>
    </source>
</evidence>
<accession>A0A6P4ZUB7</accession>
<dbReference type="RefSeq" id="XP_019634542.1">
    <property type="nucleotide sequence ID" value="XM_019778983.1"/>
</dbReference>
<dbReference type="EC" id="2.3.2.27" evidence="5"/>
<organism evidence="7 8">
    <name type="scientific">Branchiostoma belcheri</name>
    <name type="common">Amphioxus</name>
    <dbReference type="NCBI Taxonomy" id="7741"/>
    <lineage>
        <taxon>Eukaryota</taxon>
        <taxon>Metazoa</taxon>
        <taxon>Chordata</taxon>
        <taxon>Cephalochordata</taxon>
        <taxon>Leptocardii</taxon>
        <taxon>Amphioxiformes</taxon>
        <taxon>Branchiostomatidae</taxon>
        <taxon>Branchiostoma</taxon>
    </lineage>
</organism>
<dbReference type="Proteomes" id="UP000515135">
    <property type="component" value="Unplaced"/>
</dbReference>
<dbReference type="PANTHER" id="PTHR12622">
    <property type="entry name" value="DELTEX-RELATED"/>
    <property type="match status" value="1"/>
</dbReference>
<dbReference type="GO" id="GO:0061630">
    <property type="term" value="F:ubiquitin protein ligase activity"/>
    <property type="evidence" value="ECO:0007669"/>
    <property type="project" value="UniProtKB-UniRule"/>
</dbReference>
<evidence type="ECO:0000256" key="1">
    <source>
        <dbReference type="ARBA" id="ARBA00000900"/>
    </source>
</evidence>
<dbReference type="InterPro" id="IPR039399">
    <property type="entry name" value="Deltex_C_sf"/>
</dbReference>
<dbReference type="Gene3D" id="3.30.390.130">
    <property type="match status" value="1"/>
</dbReference>
<proteinExistence type="inferred from homology"/>
<evidence type="ECO:0000313" key="8">
    <source>
        <dbReference type="RefSeq" id="XP_019634542.1"/>
    </source>
</evidence>
<dbReference type="AlphaFoldDB" id="A0A6P4ZUB7"/>
<keyword evidence="5" id="KW-0862">Zinc</keyword>
<gene>
    <name evidence="8" type="primary">LOC109477639</name>
</gene>
<dbReference type="GO" id="GO:0005737">
    <property type="term" value="C:cytoplasm"/>
    <property type="evidence" value="ECO:0007669"/>
    <property type="project" value="UniProtKB-SubCell"/>
</dbReference>
<feature type="domain" description="Deltex C-terminal" evidence="6">
    <location>
        <begin position="18"/>
        <end position="151"/>
    </location>
</feature>
<comment type="similarity">
    <text evidence="5">Belongs to the Deltex family.</text>
</comment>
<keyword evidence="5" id="KW-0963">Cytoplasm</keyword>
<dbReference type="GO" id="GO:0016567">
    <property type="term" value="P:protein ubiquitination"/>
    <property type="evidence" value="ECO:0007669"/>
    <property type="project" value="UniProtKB-UniRule"/>
</dbReference>
<dbReference type="OrthoDB" id="527344at2759"/>
<dbReference type="GO" id="GO:0008270">
    <property type="term" value="F:zinc ion binding"/>
    <property type="evidence" value="ECO:0007669"/>
    <property type="project" value="UniProtKB-KW"/>
</dbReference>
<name>A0A6P4ZUB7_BRABE</name>
<dbReference type="GO" id="GO:0007219">
    <property type="term" value="P:Notch signaling pathway"/>
    <property type="evidence" value="ECO:0007669"/>
    <property type="project" value="InterPro"/>
</dbReference>
<evidence type="ECO:0000256" key="4">
    <source>
        <dbReference type="ARBA" id="ARBA00022723"/>
    </source>
</evidence>
<sequence>METKSCCPVCSAVIGKLTGNQPEGKMKVSYNNKMTLCGYKHTEVIVIDYVFKDGTQGPQHPNPGKPYKGTCRTAYLPRNTDGEKVLSLLKQAFNQRLTFTIGTSATTGQSDKVVWNDIHHKTRTYGGPSMHGYPDPGYLKRVTEDLAAKGIK</sequence>
<dbReference type="GeneID" id="109477639"/>
<dbReference type="InterPro" id="IPR039396">
    <property type="entry name" value="Deltex_C"/>
</dbReference>
<dbReference type="KEGG" id="bbel:109477639"/>
<keyword evidence="7" id="KW-1185">Reference proteome</keyword>
<comment type="catalytic activity">
    <reaction evidence="1 5">
        <text>S-ubiquitinyl-[E2 ubiquitin-conjugating enzyme]-L-cysteine + [acceptor protein]-L-lysine = [E2 ubiquitin-conjugating enzyme]-L-cysteine + N(6)-ubiquitinyl-[acceptor protein]-L-lysine.</text>
        <dbReference type="EC" id="2.3.2.27"/>
    </reaction>
</comment>
<keyword evidence="4 5" id="KW-0479">Metal-binding</keyword>
<dbReference type="Pfam" id="PF18102">
    <property type="entry name" value="DTC"/>
    <property type="match status" value="1"/>
</dbReference>
<evidence type="ECO:0000256" key="3">
    <source>
        <dbReference type="ARBA" id="ARBA00022679"/>
    </source>
</evidence>
<evidence type="ECO:0000259" key="6">
    <source>
        <dbReference type="Pfam" id="PF18102"/>
    </source>
</evidence>